<dbReference type="SMART" id="SM00448">
    <property type="entry name" value="REC"/>
    <property type="match status" value="1"/>
</dbReference>
<sequence>MPNNPCIAIVDDDESVRDTTKDLLESAGLSCAAFDSAESFLQSKGTCAVRCLVADMRMPGMSGLELYTHLACAGTPIPTVLITAYSDEQACVRALKTGVTCFLAKPFRPEDLLACIETAMRQLDPA</sequence>
<accession>A0ABU1NC23</accession>
<evidence type="ECO:0000259" key="3">
    <source>
        <dbReference type="PROSITE" id="PS50110"/>
    </source>
</evidence>
<keyword evidence="5" id="KW-1185">Reference proteome</keyword>
<organism evidence="4 5">
    <name type="scientific">Variovorax soli</name>
    <dbReference type="NCBI Taxonomy" id="376815"/>
    <lineage>
        <taxon>Bacteria</taxon>
        <taxon>Pseudomonadati</taxon>
        <taxon>Pseudomonadota</taxon>
        <taxon>Betaproteobacteria</taxon>
        <taxon>Burkholderiales</taxon>
        <taxon>Comamonadaceae</taxon>
        <taxon>Variovorax</taxon>
    </lineage>
</organism>
<proteinExistence type="predicted"/>
<dbReference type="EMBL" id="JAVDRF010000003">
    <property type="protein sequence ID" value="MDR6536013.1"/>
    <property type="molecule type" value="Genomic_DNA"/>
</dbReference>
<dbReference type="InterPro" id="IPR050595">
    <property type="entry name" value="Bact_response_regulator"/>
</dbReference>
<comment type="caution">
    <text evidence="4">The sequence shown here is derived from an EMBL/GenBank/DDBJ whole genome shotgun (WGS) entry which is preliminary data.</text>
</comment>
<keyword evidence="1 2" id="KW-0597">Phosphoprotein</keyword>
<gene>
    <name evidence="4" type="ORF">J2739_001783</name>
</gene>
<evidence type="ECO:0000256" key="1">
    <source>
        <dbReference type="ARBA" id="ARBA00022553"/>
    </source>
</evidence>
<dbReference type="InterPro" id="IPR011006">
    <property type="entry name" value="CheY-like_superfamily"/>
</dbReference>
<dbReference type="Proteomes" id="UP001184230">
    <property type="component" value="Unassembled WGS sequence"/>
</dbReference>
<name>A0ABU1NC23_9BURK</name>
<dbReference type="Pfam" id="PF00072">
    <property type="entry name" value="Response_reg"/>
    <property type="match status" value="1"/>
</dbReference>
<evidence type="ECO:0000256" key="2">
    <source>
        <dbReference type="PROSITE-ProRule" id="PRU00169"/>
    </source>
</evidence>
<evidence type="ECO:0000313" key="4">
    <source>
        <dbReference type="EMBL" id="MDR6536013.1"/>
    </source>
</evidence>
<evidence type="ECO:0000313" key="5">
    <source>
        <dbReference type="Proteomes" id="UP001184230"/>
    </source>
</evidence>
<dbReference type="SUPFAM" id="SSF52172">
    <property type="entry name" value="CheY-like"/>
    <property type="match status" value="1"/>
</dbReference>
<dbReference type="RefSeq" id="WP_309900616.1">
    <property type="nucleotide sequence ID" value="NZ_JAVDRF010000003.1"/>
</dbReference>
<feature type="domain" description="Response regulatory" evidence="3">
    <location>
        <begin position="6"/>
        <end position="120"/>
    </location>
</feature>
<dbReference type="PANTHER" id="PTHR44591:SF25">
    <property type="entry name" value="CHEMOTAXIS TWO-COMPONENT RESPONSE REGULATOR"/>
    <property type="match status" value="1"/>
</dbReference>
<dbReference type="InterPro" id="IPR001789">
    <property type="entry name" value="Sig_transdc_resp-reg_receiver"/>
</dbReference>
<dbReference type="PANTHER" id="PTHR44591">
    <property type="entry name" value="STRESS RESPONSE REGULATOR PROTEIN 1"/>
    <property type="match status" value="1"/>
</dbReference>
<reference evidence="4 5" key="1">
    <citation type="submission" date="2023-07" db="EMBL/GenBank/DDBJ databases">
        <title>Sorghum-associated microbial communities from plants grown in Nebraska, USA.</title>
        <authorList>
            <person name="Schachtman D."/>
        </authorList>
    </citation>
    <scope>NUCLEOTIDE SEQUENCE [LARGE SCALE GENOMIC DNA]</scope>
    <source>
        <strain evidence="4 5">DS1781</strain>
    </source>
</reference>
<dbReference type="Gene3D" id="3.40.50.2300">
    <property type="match status" value="1"/>
</dbReference>
<dbReference type="PROSITE" id="PS50110">
    <property type="entry name" value="RESPONSE_REGULATORY"/>
    <property type="match status" value="1"/>
</dbReference>
<feature type="modified residue" description="4-aspartylphosphate" evidence="2">
    <location>
        <position position="55"/>
    </location>
</feature>
<protein>
    <submittedName>
        <fullName evidence="4">FixJ family two-component response regulator</fullName>
    </submittedName>
</protein>